<comment type="similarity">
    <text evidence="1">Belongs to the 'GDXG' lipolytic enzyme family.</text>
</comment>
<dbReference type="EMBL" id="JPPY01000060">
    <property type="protein sequence ID" value="KND37852.1"/>
    <property type="molecule type" value="Genomic_DNA"/>
</dbReference>
<reference evidence="5" key="1">
    <citation type="submission" date="2014-07" db="EMBL/GenBank/DDBJ databases">
        <title>Genome sequencing of plant-pathogenic Streptomyces species.</title>
        <authorList>
            <person name="Harrison J."/>
            <person name="Sapp M."/>
            <person name="Thwaites R."/>
            <person name="Studholme D.J."/>
        </authorList>
    </citation>
    <scope>NUCLEOTIDE SEQUENCE [LARGE SCALE GENOMIC DNA]</scope>
    <source>
        <strain evidence="5">NCPPB 4445</strain>
    </source>
</reference>
<keyword evidence="2 4" id="KW-0378">Hydrolase</keyword>
<dbReference type="GO" id="GO:0004806">
    <property type="term" value="F:triacylglycerol lipase activity"/>
    <property type="evidence" value="ECO:0007669"/>
    <property type="project" value="TreeGrafter"/>
</dbReference>
<gene>
    <name evidence="4" type="ORF">IQ63_09040</name>
</gene>
<dbReference type="InterPro" id="IPR050300">
    <property type="entry name" value="GDXG_lipolytic_enzyme"/>
</dbReference>
<dbReference type="RefSeq" id="WP_050370171.1">
    <property type="nucleotide sequence ID" value="NZ_KQ257813.1"/>
</dbReference>
<dbReference type="Pfam" id="PF07859">
    <property type="entry name" value="Abhydrolase_3"/>
    <property type="match status" value="1"/>
</dbReference>
<dbReference type="Proteomes" id="UP000037151">
    <property type="component" value="Unassembled WGS sequence"/>
</dbReference>
<feature type="domain" description="Alpha/beta hydrolase fold-3" evidence="3">
    <location>
        <begin position="74"/>
        <end position="277"/>
    </location>
</feature>
<protein>
    <submittedName>
        <fullName evidence="4">Alpha/beta hydrolase</fullName>
    </submittedName>
</protein>
<evidence type="ECO:0000259" key="3">
    <source>
        <dbReference type="Pfam" id="PF07859"/>
    </source>
</evidence>
<evidence type="ECO:0000256" key="1">
    <source>
        <dbReference type="ARBA" id="ARBA00010515"/>
    </source>
</evidence>
<evidence type="ECO:0000256" key="2">
    <source>
        <dbReference type="ARBA" id="ARBA00022801"/>
    </source>
</evidence>
<dbReference type="PANTHER" id="PTHR48081">
    <property type="entry name" value="AB HYDROLASE SUPERFAMILY PROTEIN C4A8.06C"/>
    <property type="match status" value="1"/>
</dbReference>
<dbReference type="PATRIC" id="fig|42234.21.peg.1865"/>
<dbReference type="InterPro" id="IPR029058">
    <property type="entry name" value="AB_hydrolase_fold"/>
</dbReference>
<name>A0A0L0KHY9_9ACTN</name>
<accession>A0A0L0KHY9</accession>
<dbReference type="Gene3D" id="3.40.50.1820">
    <property type="entry name" value="alpha/beta hydrolase"/>
    <property type="match status" value="1"/>
</dbReference>
<dbReference type="PANTHER" id="PTHR48081:SF30">
    <property type="entry name" value="ACETYL-HYDROLASE LIPR-RELATED"/>
    <property type="match status" value="1"/>
</dbReference>
<proteinExistence type="inferred from homology"/>
<dbReference type="OrthoDB" id="128186at2"/>
<organism evidence="4 5">
    <name type="scientific">Streptomyces acidiscabies</name>
    <dbReference type="NCBI Taxonomy" id="42234"/>
    <lineage>
        <taxon>Bacteria</taxon>
        <taxon>Bacillati</taxon>
        <taxon>Actinomycetota</taxon>
        <taxon>Actinomycetes</taxon>
        <taxon>Kitasatosporales</taxon>
        <taxon>Streptomycetaceae</taxon>
        <taxon>Streptomyces</taxon>
    </lineage>
</organism>
<dbReference type="AlphaFoldDB" id="A0A0L0KHY9"/>
<evidence type="ECO:0000313" key="5">
    <source>
        <dbReference type="Proteomes" id="UP000037151"/>
    </source>
</evidence>
<dbReference type="InterPro" id="IPR013094">
    <property type="entry name" value="AB_hydrolase_3"/>
</dbReference>
<sequence length="303" mass="32211">MGVSKEAHEFAEFLASVTAKAGTPGLDLGIVRDVIDSHHKASTEPEGVTYAEVDADGVPALWAIPEGAAPDKALLHFHFGGSVAASMHSDRKAAGHIAKAAGVRSLVVDFRLAPEHPYPAQLDDAETAYRWLLSQGYEPRNIGSTGHSIGGTLAILLPLRLLAKGEPTPGAIVSVSPWTDLTLQNKSVDANEENDKILSRATLEFFRGAWVQDPAIDPADPRVSIANADLTGLPPTLVHYGEYETLADDGADLGRRLTDSKVTSETHGLPEGQHSFIMGAGRVPEVDQAIGQMGQWLRTHLGA</sequence>
<dbReference type="SUPFAM" id="SSF53474">
    <property type="entry name" value="alpha/beta-Hydrolases"/>
    <property type="match status" value="1"/>
</dbReference>
<evidence type="ECO:0000313" key="4">
    <source>
        <dbReference type="EMBL" id="KND37852.1"/>
    </source>
</evidence>
<comment type="caution">
    <text evidence="4">The sequence shown here is derived from an EMBL/GenBank/DDBJ whole genome shotgun (WGS) entry which is preliminary data.</text>
</comment>